<dbReference type="GO" id="GO:0003677">
    <property type="term" value="F:DNA binding"/>
    <property type="evidence" value="ECO:0007669"/>
    <property type="project" value="UniProtKB-UniRule"/>
</dbReference>
<gene>
    <name evidence="8" type="primary">greA</name>
    <name evidence="13" type="ORF">A3D99_00195</name>
</gene>
<dbReference type="SUPFAM" id="SSF54534">
    <property type="entry name" value="FKBP-like"/>
    <property type="match status" value="1"/>
</dbReference>
<evidence type="ECO:0000256" key="8">
    <source>
        <dbReference type="HAMAP-Rule" id="MF_00105"/>
    </source>
</evidence>
<evidence type="ECO:0000256" key="10">
    <source>
        <dbReference type="SAM" id="MobiDB-lite"/>
    </source>
</evidence>
<comment type="caution">
    <text evidence="13">The sequence shown here is derived from an EMBL/GenBank/DDBJ whole genome shotgun (WGS) entry which is preliminary data.</text>
</comment>
<evidence type="ECO:0000256" key="7">
    <source>
        <dbReference type="ARBA" id="ARBA00030776"/>
    </source>
</evidence>
<dbReference type="Proteomes" id="UP000177528">
    <property type="component" value="Unassembled WGS sequence"/>
</dbReference>
<evidence type="ECO:0000256" key="9">
    <source>
        <dbReference type="RuleBase" id="RU000556"/>
    </source>
</evidence>
<name>A0A1G1X728_9BACT</name>
<proteinExistence type="inferred from homology"/>
<dbReference type="SUPFAM" id="SSF46557">
    <property type="entry name" value="GreA transcript cleavage protein, N-terminal domain"/>
    <property type="match status" value="1"/>
</dbReference>
<dbReference type="PROSITE" id="PS00830">
    <property type="entry name" value="GREAB_2"/>
    <property type="match status" value="1"/>
</dbReference>
<sequence>MKEQYLTKEGMNEMQERLHTLKTTRRREIADAIHTAKEQGDLSENAEYSSAKEEQSRIEQEIAELEMTIKNAHVVAKHKTDTVGIGNIVLLSCNGKESEYHIVGSNEANPMEGKISNESPMGQALLGVKAGETVHIPVPAGTKECTVKQIK</sequence>
<dbReference type="Gene3D" id="1.10.287.180">
    <property type="entry name" value="Transcription elongation factor, GreA/GreB, N-terminal domain"/>
    <property type="match status" value="1"/>
</dbReference>
<protein>
    <recommendedName>
        <fullName evidence="2 8">Transcription elongation factor GreA</fullName>
    </recommendedName>
    <alternativeName>
        <fullName evidence="7 8">Transcript cleavage factor GreA</fullName>
    </alternativeName>
</protein>
<evidence type="ECO:0000259" key="11">
    <source>
        <dbReference type="Pfam" id="PF01272"/>
    </source>
</evidence>
<dbReference type="FunFam" id="1.10.287.180:FF:000001">
    <property type="entry name" value="Transcription elongation factor GreA"/>
    <property type="match status" value="1"/>
</dbReference>
<dbReference type="Gene3D" id="3.10.50.30">
    <property type="entry name" value="Transcription elongation factor, GreA/GreB, C-terminal domain"/>
    <property type="match status" value="1"/>
</dbReference>
<evidence type="ECO:0000256" key="6">
    <source>
        <dbReference type="ARBA" id="ARBA00024916"/>
    </source>
</evidence>
<organism evidence="13 14">
    <name type="scientific">Candidatus Andersenbacteria bacterium RIFCSPHIGHO2_12_FULL_45_11</name>
    <dbReference type="NCBI Taxonomy" id="1797281"/>
    <lineage>
        <taxon>Bacteria</taxon>
        <taxon>Candidatus Anderseniibacteriota</taxon>
    </lineage>
</organism>
<evidence type="ECO:0000256" key="2">
    <source>
        <dbReference type="ARBA" id="ARBA00013729"/>
    </source>
</evidence>
<evidence type="ECO:0000256" key="5">
    <source>
        <dbReference type="ARBA" id="ARBA00023163"/>
    </source>
</evidence>
<dbReference type="PIRSF" id="PIRSF006092">
    <property type="entry name" value="GreA_GreB"/>
    <property type="match status" value="1"/>
</dbReference>
<feature type="region of interest" description="Disordered" evidence="10">
    <location>
        <begin position="35"/>
        <end position="57"/>
    </location>
</feature>
<dbReference type="PANTHER" id="PTHR30437">
    <property type="entry name" value="TRANSCRIPTION ELONGATION FACTOR GREA"/>
    <property type="match status" value="1"/>
</dbReference>
<dbReference type="InterPro" id="IPR028624">
    <property type="entry name" value="Tscrpt_elong_fac_GreA/B"/>
</dbReference>
<dbReference type="Pfam" id="PF01272">
    <property type="entry name" value="GreA_GreB"/>
    <property type="match status" value="1"/>
</dbReference>
<evidence type="ECO:0000256" key="1">
    <source>
        <dbReference type="ARBA" id="ARBA00008213"/>
    </source>
</evidence>
<reference evidence="13 14" key="1">
    <citation type="journal article" date="2016" name="Nat. Commun.">
        <title>Thousands of microbial genomes shed light on interconnected biogeochemical processes in an aquifer system.</title>
        <authorList>
            <person name="Anantharaman K."/>
            <person name="Brown C.T."/>
            <person name="Hug L.A."/>
            <person name="Sharon I."/>
            <person name="Castelle C.J."/>
            <person name="Probst A.J."/>
            <person name="Thomas B.C."/>
            <person name="Singh A."/>
            <person name="Wilkins M.J."/>
            <person name="Karaoz U."/>
            <person name="Brodie E.L."/>
            <person name="Williams K.H."/>
            <person name="Hubbard S.S."/>
            <person name="Banfield J.F."/>
        </authorList>
    </citation>
    <scope>NUCLEOTIDE SEQUENCE [LARGE SCALE GENOMIC DNA]</scope>
</reference>
<keyword evidence="5 8" id="KW-0804">Transcription</keyword>
<evidence type="ECO:0000259" key="12">
    <source>
        <dbReference type="Pfam" id="PF03449"/>
    </source>
</evidence>
<dbReference type="InterPro" id="IPR001437">
    <property type="entry name" value="Tscrpt_elong_fac_GreA/B_C"/>
</dbReference>
<dbReference type="InterPro" id="IPR018151">
    <property type="entry name" value="TF_GreA/GreB_CS"/>
</dbReference>
<dbReference type="NCBIfam" id="NF001263">
    <property type="entry name" value="PRK00226.1-4"/>
    <property type="match status" value="1"/>
</dbReference>
<dbReference type="InterPro" id="IPR006359">
    <property type="entry name" value="Tscrpt_elong_fac_GreA"/>
</dbReference>
<dbReference type="HAMAP" id="MF_00105">
    <property type="entry name" value="GreA_GreB"/>
    <property type="match status" value="1"/>
</dbReference>
<comment type="function">
    <text evidence="6 8 9">Necessary for efficient RNA polymerase transcription elongation past template-encoded arresting sites. The arresting sites in DNA have the property of trapping a certain fraction of elongating RNA polymerases that pass through, resulting in locked ternary complexes. Cleavage of the nascent transcript by cleavage factors such as GreA or GreB allows the resumption of elongation from the new 3'terminus. GreA releases sequences of 2 to 3 nucleotides.</text>
</comment>
<dbReference type="InterPro" id="IPR023459">
    <property type="entry name" value="Tscrpt_elong_fac_GreA/B_fam"/>
</dbReference>
<dbReference type="GO" id="GO:0032784">
    <property type="term" value="P:regulation of DNA-templated transcription elongation"/>
    <property type="evidence" value="ECO:0007669"/>
    <property type="project" value="UniProtKB-UniRule"/>
</dbReference>
<evidence type="ECO:0000256" key="3">
    <source>
        <dbReference type="ARBA" id="ARBA00023015"/>
    </source>
</evidence>
<keyword evidence="13" id="KW-0251">Elongation factor</keyword>
<keyword evidence="4 8" id="KW-0238">DNA-binding</keyword>
<dbReference type="GO" id="GO:0070063">
    <property type="term" value="F:RNA polymerase binding"/>
    <property type="evidence" value="ECO:0007669"/>
    <property type="project" value="InterPro"/>
</dbReference>
<dbReference type="InterPro" id="IPR036805">
    <property type="entry name" value="Tscrpt_elong_fac_GreA/B_N_sf"/>
</dbReference>
<dbReference type="EMBL" id="MHHR01000003">
    <property type="protein sequence ID" value="OGY35147.1"/>
    <property type="molecule type" value="Genomic_DNA"/>
</dbReference>
<evidence type="ECO:0000313" key="13">
    <source>
        <dbReference type="EMBL" id="OGY35147.1"/>
    </source>
</evidence>
<dbReference type="GO" id="GO:0006354">
    <property type="term" value="P:DNA-templated transcription elongation"/>
    <property type="evidence" value="ECO:0007669"/>
    <property type="project" value="TreeGrafter"/>
</dbReference>
<keyword evidence="3 8" id="KW-0805">Transcription regulation</keyword>
<feature type="domain" description="Transcription elongation factor GreA/GreB N-terminal" evidence="12">
    <location>
        <begin position="5"/>
        <end position="74"/>
    </location>
</feature>
<dbReference type="AlphaFoldDB" id="A0A1G1X728"/>
<feature type="domain" description="Transcription elongation factor GreA/GreB C-terminal" evidence="11">
    <location>
        <begin position="80"/>
        <end position="151"/>
    </location>
</feature>
<dbReference type="InterPro" id="IPR036953">
    <property type="entry name" value="GreA/GreB_C_sf"/>
</dbReference>
<dbReference type="InterPro" id="IPR022691">
    <property type="entry name" value="Tscrpt_elong_fac_GreA/B_N"/>
</dbReference>
<dbReference type="Pfam" id="PF03449">
    <property type="entry name" value="GreA_GreB_N"/>
    <property type="match status" value="1"/>
</dbReference>
<evidence type="ECO:0000256" key="4">
    <source>
        <dbReference type="ARBA" id="ARBA00023125"/>
    </source>
</evidence>
<dbReference type="GO" id="GO:0003746">
    <property type="term" value="F:translation elongation factor activity"/>
    <property type="evidence" value="ECO:0007669"/>
    <property type="project" value="UniProtKB-KW"/>
</dbReference>
<dbReference type="PANTHER" id="PTHR30437:SF4">
    <property type="entry name" value="TRANSCRIPTION ELONGATION FACTOR GREA"/>
    <property type="match status" value="1"/>
</dbReference>
<keyword evidence="13" id="KW-0648">Protein biosynthesis</keyword>
<evidence type="ECO:0000313" key="14">
    <source>
        <dbReference type="Proteomes" id="UP000177528"/>
    </source>
</evidence>
<dbReference type="NCBIfam" id="TIGR01462">
    <property type="entry name" value="greA"/>
    <property type="match status" value="1"/>
</dbReference>
<accession>A0A1G1X728</accession>
<comment type="similarity">
    <text evidence="1 8 9">Belongs to the GreA/GreB family.</text>
</comment>